<dbReference type="InterPro" id="IPR006073">
    <property type="entry name" value="GTP-bd"/>
</dbReference>
<dbReference type="GO" id="GO:0003924">
    <property type="term" value="F:GTPase activity"/>
    <property type="evidence" value="ECO:0007669"/>
    <property type="project" value="UniProtKB-UniRule"/>
</dbReference>
<feature type="binding site" evidence="8">
    <location>
        <begin position="315"/>
        <end position="317"/>
    </location>
    <ligand>
        <name>GTP</name>
        <dbReference type="ChEBI" id="CHEBI:37565"/>
    </ligand>
</feature>
<dbReference type="GO" id="GO:0005737">
    <property type="term" value="C:cytoplasm"/>
    <property type="evidence" value="ECO:0007669"/>
    <property type="project" value="UniProtKB-SubCell"/>
</dbReference>
<feature type="binding site" evidence="8">
    <location>
        <begin position="166"/>
        <end position="173"/>
    </location>
    <ligand>
        <name>GTP</name>
        <dbReference type="ChEBI" id="CHEBI:37565"/>
    </ligand>
</feature>
<feature type="domain" description="Obg" evidence="11">
    <location>
        <begin position="1"/>
        <end position="159"/>
    </location>
</feature>
<dbReference type="GO" id="GO:0005525">
    <property type="term" value="F:GTP binding"/>
    <property type="evidence" value="ECO:0007669"/>
    <property type="project" value="UniProtKB-UniRule"/>
</dbReference>
<feature type="binding site" evidence="8">
    <location>
        <begin position="283"/>
        <end position="286"/>
    </location>
    <ligand>
        <name>GTP</name>
        <dbReference type="ChEBI" id="CHEBI:37565"/>
    </ligand>
</feature>
<comment type="cofactor">
    <cofactor evidence="8">
        <name>Mg(2+)</name>
        <dbReference type="ChEBI" id="CHEBI:18420"/>
    </cofactor>
</comment>
<dbReference type="PROSITE" id="PS00905">
    <property type="entry name" value="GTP1_OBG"/>
    <property type="match status" value="1"/>
</dbReference>
<dbReference type="EC" id="3.6.5.-" evidence="8"/>
<dbReference type="STRING" id="45610.AOC03_10785"/>
<dbReference type="InterPro" id="IPR027417">
    <property type="entry name" value="P-loop_NTPase"/>
</dbReference>
<name>A0A0M4U7Z1_9GAMM</name>
<dbReference type="InterPro" id="IPR014100">
    <property type="entry name" value="GTP-bd_Obg/CgtA"/>
</dbReference>
<evidence type="ECO:0000256" key="1">
    <source>
        <dbReference type="ARBA" id="ARBA00007699"/>
    </source>
</evidence>
<keyword evidence="6 8" id="KW-0460">Magnesium</keyword>
<dbReference type="CDD" id="cd01898">
    <property type="entry name" value="Obg"/>
    <property type="match status" value="1"/>
</dbReference>
<evidence type="ECO:0000256" key="3">
    <source>
        <dbReference type="ARBA" id="ARBA00022723"/>
    </source>
</evidence>
<evidence type="ECO:0000256" key="7">
    <source>
        <dbReference type="ARBA" id="ARBA00023134"/>
    </source>
</evidence>
<keyword evidence="13" id="KW-1185">Reference proteome</keyword>
<dbReference type="RefSeq" id="WP_062535894.1">
    <property type="nucleotide sequence ID" value="NZ_CP012678.1"/>
</dbReference>
<evidence type="ECO:0000256" key="9">
    <source>
        <dbReference type="SAM" id="MobiDB-lite"/>
    </source>
</evidence>
<feature type="region of interest" description="Disordered" evidence="9">
    <location>
        <begin position="371"/>
        <end position="401"/>
    </location>
</feature>
<feature type="binding site" evidence="8">
    <location>
        <begin position="191"/>
        <end position="195"/>
    </location>
    <ligand>
        <name>GTP</name>
        <dbReference type="ChEBI" id="CHEBI:37565"/>
    </ligand>
</feature>
<keyword evidence="3 8" id="KW-0479">Metal-binding</keyword>
<dbReference type="OrthoDB" id="9807318at2"/>
<feature type="compositionally biased region" description="Acidic residues" evidence="9">
    <location>
        <begin position="384"/>
        <end position="401"/>
    </location>
</feature>
<dbReference type="KEGG" id="pur:AOC03_10785"/>
<dbReference type="PROSITE" id="PS51883">
    <property type="entry name" value="OBG"/>
    <property type="match status" value="1"/>
</dbReference>
<dbReference type="EMBL" id="CP012678">
    <property type="protein sequence ID" value="ALF60464.1"/>
    <property type="molecule type" value="Genomic_DNA"/>
</dbReference>
<dbReference type="Proteomes" id="UP000059847">
    <property type="component" value="Chromosome"/>
</dbReference>
<comment type="function">
    <text evidence="8">An essential GTPase which binds GTP, GDP and possibly (p)ppGpp with moderate affinity, with high nucleotide exchange rates and a fairly low GTP hydrolysis rate. Plays a role in control of the cell cycle, stress response, ribosome biogenesis and in those bacteria that undergo differentiation, in morphogenesis control.</text>
</comment>
<dbReference type="InterPro" id="IPR006074">
    <property type="entry name" value="GTP1-OBG_CS"/>
</dbReference>
<dbReference type="Pfam" id="PF01018">
    <property type="entry name" value="GTP1_OBG"/>
    <property type="match status" value="1"/>
</dbReference>
<dbReference type="SUPFAM" id="SSF52540">
    <property type="entry name" value="P-loop containing nucleoside triphosphate hydrolases"/>
    <property type="match status" value="1"/>
</dbReference>
<protein>
    <recommendedName>
        <fullName evidence="8">GTPase Obg</fullName>
        <ecNumber evidence="8">3.6.5.-</ecNumber>
    </recommendedName>
    <alternativeName>
        <fullName evidence="8">GTP-binding protein Obg</fullName>
    </alternativeName>
</protein>
<dbReference type="PIRSF" id="PIRSF002401">
    <property type="entry name" value="GTP_bd_Obg/CgtA"/>
    <property type="match status" value="1"/>
</dbReference>
<reference evidence="12 13" key="1">
    <citation type="submission" date="2015-09" db="EMBL/GenBank/DDBJ databases">
        <title>Complete genome of Psychrobacter urativorans R10.10B.</title>
        <authorList>
            <person name="See-Too W.S."/>
            <person name="Chan K.G."/>
        </authorList>
    </citation>
    <scope>NUCLEOTIDE SEQUENCE [LARGE SCALE GENOMIC DNA]</scope>
    <source>
        <strain evidence="12 13">R10.10B</strain>
    </source>
</reference>
<dbReference type="NCBIfam" id="NF008956">
    <property type="entry name" value="PRK12299.1"/>
    <property type="match status" value="1"/>
</dbReference>
<organism evidence="12 13">
    <name type="scientific">Psychrobacter urativorans</name>
    <dbReference type="NCBI Taxonomy" id="45610"/>
    <lineage>
        <taxon>Bacteria</taxon>
        <taxon>Pseudomonadati</taxon>
        <taxon>Pseudomonadota</taxon>
        <taxon>Gammaproteobacteria</taxon>
        <taxon>Moraxellales</taxon>
        <taxon>Moraxellaceae</taxon>
        <taxon>Psychrobacter</taxon>
    </lineage>
</organism>
<evidence type="ECO:0000313" key="13">
    <source>
        <dbReference type="Proteomes" id="UP000059847"/>
    </source>
</evidence>
<dbReference type="InterPro" id="IPR036726">
    <property type="entry name" value="GTP1_OBG_dom_sf"/>
</dbReference>
<keyword evidence="5 8" id="KW-0378">Hydrolase</keyword>
<dbReference type="SUPFAM" id="SSF82051">
    <property type="entry name" value="Obg GTP-binding protein N-terminal domain"/>
    <property type="match status" value="1"/>
</dbReference>
<feature type="binding site" evidence="8">
    <location>
        <position position="173"/>
    </location>
    <ligand>
        <name>Mg(2+)</name>
        <dbReference type="ChEBI" id="CHEBI:18420"/>
    </ligand>
</feature>
<evidence type="ECO:0000259" key="11">
    <source>
        <dbReference type="PROSITE" id="PS51883"/>
    </source>
</evidence>
<evidence type="ECO:0000256" key="4">
    <source>
        <dbReference type="ARBA" id="ARBA00022741"/>
    </source>
</evidence>
<dbReference type="Gene3D" id="2.70.210.12">
    <property type="entry name" value="GTP1/OBG domain"/>
    <property type="match status" value="1"/>
</dbReference>
<dbReference type="GO" id="GO:0000287">
    <property type="term" value="F:magnesium ion binding"/>
    <property type="evidence" value="ECO:0007669"/>
    <property type="project" value="InterPro"/>
</dbReference>
<dbReference type="NCBIfam" id="NF008955">
    <property type="entry name" value="PRK12297.1"/>
    <property type="match status" value="1"/>
</dbReference>
<dbReference type="PANTHER" id="PTHR11702">
    <property type="entry name" value="DEVELOPMENTALLY REGULATED GTP-BINDING PROTEIN-RELATED"/>
    <property type="match status" value="1"/>
</dbReference>
<dbReference type="GO" id="GO:0042254">
    <property type="term" value="P:ribosome biogenesis"/>
    <property type="evidence" value="ECO:0007669"/>
    <property type="project" value="UniProtKB-UniRule"/>
</dbReference>
<comment type="subunit">
    <text evidence="8">Monomer.</text>
</comment>
<evidence type="ECO:0000313" key="12">
    <source>
        <dbReference type="EMBL" id="ALF60464.1"/>
    </source>
</evidence>
<evidence type="ECO:0000259" key="10">
    <source>
        <dbReference type="PROSITE" id="PS51710"/>
    </source>
</evidence>
<sequence>MRFIDEAIVTVKAGDGGNGIASFRREKYVPRGGPDGGDGGTGGDIYVIAEDNTNTLVDYRYTRRYDAMRGENGHSRNCSGKGSDDVFLPVPVGTTVIDTETDEVLGDMTEIGQTFLIAKGGDGGLGNTHFKSSTNQAPRKATSGFEGELKVLKFELKVVADVGLIGLPNAGKSTFIRQVSAATPKVADYPFTTLVPNLGVVDIGRHRSFVMADIPGLIEGASEGAGLGIRFLKHVARTRRLLHIVDIQPLDGSDPVQNARIIFNELERFSPELANLPQILILNKIDQIVDADELNELCEHIIAELDWTGAVFRTSTLTGEGVDPVKYHLMNEIELERERELEFPEFAEAQRARFERLEIEVRRNTEAQREAYRAARKAQREGTDLPDDDSFDGEAFDDDDDGVEVIYAP</sequence>
<dbReference type="PROSITE" id="PS51710">
    <property type="entry name" value="G_OBG"/>
    <property type="match status" value="1"/>
</dbReference>
<dbReference type="HAMAP" id="MF_01454">
    <property type="entry name" value="GTPase_Obg"/>
    <property type="match status" value="1"/>
</dbReference>
<dbReference type="InterPro" id="IPR006169">
    <property type="entry name" value="GTP1_OBG_dom"/>
</dbReference>
<dbReference type="Pfam" id="PF01926">
    <property type="entry name" value="MMR_HSR1"/>
    <property type="match status" value="1"/>
</dbReference>
<feature type="domain" description="OBG-type G" evidence="10">
    <location>
        <begin position="160"/>
        <end position="334"/>
    </location>
</feature>
<evidence type="ECO:0000256" key="5">
    <source>
        <dbReference type="ARBA" id="ARBA00022801"/>
    </source>
</evidence>
<dbReference type="Gene3D" id="3.40.50.300">
    <property type="entry name" value="P-loop containing nucleotide triphosphate hydrolases"/>
    <property type="match status" value="1"/>
</dbReference>
<accession>A0A0M4U7Z1</accession>
<dbReference type="PANTHER" id="PTHR11702:SF31">
    <property type="entry name" value="MITOCHONDRIAL RIBOSOME-ASSOCIATED GTPASE 2"/>
    <property type="match status" value="1"/>
</dbReference>
<dbReference type="NCBIfam" id="TIGR02729">
    <property type="entry name" value="Obg_CgtA"/>
    <property type="match status" value="1"/>
</dbReference>
<evidence type="ECO:0000256" key="6">
    <source>
        <dbReference type="ARBA" id="ARBA00022842"/>
    </source>
</evidence>
<feature type="binding site" evidence="8">
    <location>
        <begin position="213"/>
        <end position="216"/>
    </location>
    <ligand>
        <name>GTP</name>
        <dbReference type="ChEBI" id="CHEBI:37565"/>
    </ligand>
</feature>
<evidence type="ECO:0000256" key="8">
    <source>
        <dbReference type="HAMAP-Rule" id="MF_01454"/>
    </source>
</evidence>
<keyword evidence="7 8" id="KW-0342">GTP-binding</keyword>
<dbReference type="InterPro" id="IPR031167">
    <property type="entry name" value="G_OBG"/>
</dbReference>
<dbReference type="AlphaFoldDB" id="A0A0M4U7Z1"/>
<dbReference type="FunFam" id="2.70.210.12:FF:000001">
    <property type="entry name" value="GTPase Obg"/>
    <property type="match status" value="1"/>
</dbReference>
<dbReference type="GO" id="GO:0043022">
    <property type="term" value="F:ribosome binding"/>
    <property type="evidence" value="ECO:0007669"/>
    <property type="project" value="UniProtKB-ARBA"/>
</dbReference>
<proteinExistence type="inferred from homology"/>
<evidence type="ECO:0000256" key="2">
    <source>
        <dbReference type="ARBA" id="ARBA00022490"/>
    </source>
</evidence>
<keyword evidence="2 8" id="KW-0963">Cytoplasm</keyword>
<feature type="compositionally biased region" description="Basic and acidic residues" evidence="9">
    <location>
        <begin position="371"/>
        <end position="383"/>
    </location>
</feature>
<dbReference type="InterPro" id="IPR045086">
    <property type="entry name" value="OBG_GTPase"/>
</dbReference>
<dbReference type="PRINTS" id="PR00326">
    <property type="entry name" value="GTP1OBG"/>
</dbReference>
<keyword evidence="4 8" id="KW-0547">Nucleotide-binding</keyword>
<comment type="subcellular location">
    <subcellularLocation>
        <location evidence="8">Cytoplasm</location>
    </subcellularLocation>
</comment>
<gene>
    <name evidence="8" type="primary">obg</name>
    <name evidence="12" type="ORF">AOC03_10785</name>
</gene>
<feature type="binding site" evidence="8">
    <location>
        <position position="193"/>
    </location>
    <ligand>
        <name>Mg(2+)</name>
        <dbReference type="ChEBI" id="CHEBI:18420"/>
    </ligand>
</feature>
<comment type="similarity">
    <text evidence="1 8">Belongs to the TRAFAC class OBG-HflX-like GTPase superfamily. OBG GTPase family.</text>
</comment>